<evidence type="ECO:0000259" key="2">
    <source>
        <dbReference type="PROSITE" id="PS50222"/>
    </source>
</evidence>
<protein>
    <submittedName>
        <fullName evidence="3">EF-hand domain-containing protein</fullName>
    </submittedName>
</protein>
<dbReference type="SMART" id="SM00054">
    <property type="entry name" value="EFh"/>
    <property type="match status" value="2"/>
</dbReference>
<dbReference type="Pfam" id="PF13202">
    <property type="entry name" value="EF-hand_5"/>
    <property type="match status" value="2"/>
</dbReference>
<feature type="domain" description="EF-hand" evidence="2">
    <location>
        <begin position="55"/>
        <end position="90"/>
    </location>
</feature>
<feature type="chain" id="PRO_5045048363" evidence="1">
    <location>
        <begin position="23"/>
        <end position="96"/>
    </location>
</feature>
<dbReference type="InterPro" id="IPR011992">
    <property type="entry name" value="EF-hand-dom_pair"/>
</dbReference>
<dbReference type="PROSITE" id="PS00018">
    <property type="entry name" value="EF_HAND_1"/>
    <property type="match status" value="1"/>
</dbReference>
<dbReference type="Gene3D" id="1.10.238.10">
    <property type="entry name" value="EF-hand"/>
    <property type="match status" value="1"/>
</dbReference>
<dbReference type="PROSITE" id="PS50222">
    <property type="entry name" value="EF_HAND_2"/>
    <property type="match status" value="1"/>
</dbReference>
<accession>A0ABS2IBD1</accession>
<sequence>MPPFIRLPLLLCLLGSSLTSFAADRGLLQERIQQQMQAHFKAMDSNGDGAISREEYLAQAEKQFQHLDSNGDGKVTPEEMAALRERMMERRPSGTP</sequence>
<keyword evidence="4" id="KW-1185">Reference proteome</keyword>
<reference evidence="3 4" key="1">
    <citation type="submission" date="2021-02" db="EMBL/GenBank/DDBJ databases">
        <authorList>
            <person name="Lee D.-H."/>
        </authorList>
    </citation>
    <scope>NUCLEOTIDE SEQUENCE [LARGE SCALE GENOMIC DNA]</scope>
    <source>
        <strain evidence="3 4">UL073</strain>
    </source>
</reference>
<dbReference type="Proteomes" id="UP000717995">
    <property type="component" value="Unassembled WGS sequence"/>
</dbReference>
<evidence type="ECO:0000256" key="1">
    <source>
        <dbReference type="SAM" id="SignalP"/>
    </source>
</evidence>
<evidence type="ECO:0000313" key="3">
    <source>
        <dbReference type="EMBL" id="MBM7060436.1"/>
    </source>
</evidence>
<dbReference type="InterPro" id="IPR018247">
    <property type="entry name" value="EF_Hand_1_Ca_BS"/>
</dbReference>
<feature type="signal peptide" evidence="1">
    <location>
        <begin position="1"/>
        <end position="22"/>
    </location>
</feature>
<name>A0ABS2IBD1_9GAMM</name>
<dbReference type="SUPFAM" id="SSF47473">
    <property type="entry name" value="EF-hand"/>
    <property type="match status" value="1"/>
</dbReference>
<dbReference type="RefSeq" id="WP_204915557.1">
    <property type="nucleotide sequence ID" value="NZ_JAFEUP010000002.1"/>
</dbReference>
<proteinExistence type="predicted"/>
<dbReference type="InterPro" id="IPR002048">
    <property type="entry name" value="EF_hand_dom"/>
</dbReference>
<gene>
    <name evidence="3" type="ORF">JQX08_06930</name>
</gene>
<evidence type="ECO:0000313" key="4">
    <source>
        <dbReference type="Proteomes" id="UP000717995"/>
    </source>
</evidence>
<keyword evidence="1" id="KW-0732">Signal</keyword>
<organism evidence="3 4">
    <name type="scientific">Zestomonas insulae</name>
    <dbReference type="NCBI Taxonomy" id="2809017"/>
    <lineage>
        <taxon>Bacteria</taxon>
        <taxon>Pseudomonadati</taxon>
        <taxon>Pseudomonadota</taxon>
        <taxon>Gammaproteobacteria</taxon>
        <taxon>Pseudomonadales</taxon>
        <taxon>Pseudomonadaceae</taxon>
        <taxon>Zestomonas</taxon>
    </lineage>
</organism>
<dbReference type="CDD" id="cd00051">
    <property type="entry name" value="EFh"/>
    <property type="match status" value="1"/>
</dbReference>
<comment type="caution">
    <text evidence="3">The sequence shown here is derived from an EMBL/GenBank/DDBJ whole genome shotgun (WGS) entry which is preliminary data.</text>
</comment>
<dbReference type="EMBL" id="JAFEUP010000002">
    <property type="protein sequence ID" value="MBM7060436.1"/>
    <property type="molecule type" value="Genomic_DNA"/>
</dbReference>